<organism evidence="5 6">
    <name type="scientific">Cryptococcus gattii serotype B (strain WM276 / ATCC MYA-4071)</name>
    <name type="common">Filobasidiella gattii</name>
    <name type="synonym">Cryptococcus bacillisporus</name>
    <dbReference type="NCBI Taxonomy" id="367775"/>
    <lineage>
        <taxon>Eukaryota</taxon>
        <taxon>Fungi</taxon>
        <taxon>Dikarya</taxon>
        <taxon>Basidiomycota</taxon>
        <taxon>Agaricomycotina</taxon>
        <taxon>Tremellomycetes</taxon>
        <taxon>Tremellales</taxon>
        <taxon>Cryptococcaceae</taxon>
        <taxon>Cryptococcus</taxon>
        <taxon>Cryptococcus gattii species complex</taxon>
    </lineage>
</organism>
<reference evidence="5 6" key="1">
    <citation type="journal article" date="2011" name="MBio">
        <title>Genome variation in Cryptococcus gattii, an emerging pathogen of immunocompetent hosts.</title>
        <authorList>
            <person name="D'Souza C.A."/>
            <person name="Kronstad J.W."/>
            <person name="Taylor G."/>
            <person name="Warren R."/>
            <person name="Yuen M."/>
            <person name="Hu G."/>
            <person name="Jung W.H."/>
            <person name="Sham A."/>
            <person name="Kidd S.E."/>
            <person name="Tangen K."/>
            <person name="Lee N."/>
            <person name="Zeilmaker T."/>
            <person name="Sawkins J."/>
            <person name="McVicker G."/>
            <person name="Shah S."/>
            <person name="Gnerre S."/>
            <person name="Griggs A."/>
            <person name="Zeng Q."/>
            <person name="Bartlett K."/>
            <person name="Li W."/>
            <person name="Wang X."/>
            <person name="Heitman J."/>
            <person name="Stajich J.E."/>
            <person name="Fraser J.A."/>
            <person name="Meyer W."/>
            <person name="Carter D."/>
            <person name="Schein J."/>
            <person name="Krzywinski M."/>
            <person name="Kwon-Chung K.J."/>
            <person name="Varma A."/>
            <person name="Wang J."/>
            <person name="Brunham R."/>
            <person name="Fyfe M."/>
            <person name="Ouellette B.F."/>
            <person name="Siddiqui A."/>
            <person name="Marra M."/>
            <person name="Jones S."/>
            <person name="Holt R."/>
            <person name="Birren B.W."/>
            <person name="Galagan J.E."/>
            <person name="Cuomo C.A."/>
        </authorList>
    </citation>
    <scope>NUCLEOTIDE SEQUENCE [LARGE SCALE GENOMIC DNA]</scope>
    <source>
        <strain evidence="6">WM276 / ATCC MYA-4071</strain>
    </source>
</reference>
<keyword evidence="2" id="KW-0862">Zinc</keyword>
<evidence type="ECO:0000313" key="5">
    <source>
        <dbReference type="EMBL" id="ADV21399.1"/>
    </source>
</evidence>
<protein>
    <recommendedName>
        <fullName evidence="4">CCHC-type domain-containing protein</fullName>
    </recommendedName>
</protein>
<reference key="2">
    <citation type="journal article" date="2011" name="MBio">
        <title>Genome variation in Cryptococcus gattii, an emerging pathogen of immunocompetent hosts.</title>
        <authorList>
            <person name="D'Souza C.A."/>
            <person name="Kronstad J.W."/>
            <person name="Taylor G."/>
            <person name="Warren R."/>
            <person name="Yuen M."/>
            <person name="Hu G."/>
            <person name="Jung W.H."/>
            <person name="Sham A."/>
            <person name="Kidd S.E."/>
            <person name="Tangen K."/>
            <person name="Lee N."/>
            <person name="Zeilmaker T."/>
            <person name="Sawkins J."/>
            <person name="McVicker G."/>
            <person name="Shah S."/>
            <person name="Gnerre S."/>
            <person name="Griggs A."/>
            <person name="Zeng Q."/>
            <person name="Bartlett K."/>
            <person name="Li W."/>
            <person name="Wang X."/>
            <person name="Heitman J."/>
            <person name="Stajich J.E."/>
            <person name="Fraser J.A."/>
            <person name="Meyer W."/>
            <person name="Carter D."/>
            <person name="Schein J."/>
            <person name="Krzywinski M."/>
            <person name="Kwong-Chung K.J."/>
            <person name="Varma A."/>
            <person name="Wang J."/>
            <person name="Brunham R."/>
            <person name="Fyfe M."/>
            <person name="Ouellette B.F.F."/>
            <person name="Siddiqui A."/>
            <person name="Marra M."/>
            <person name="Jones S."/>
            <person name="Holt R."/>
            <person name="Birren B.W."/>
            <person name="Galagan J.E."/>
            <person name="Cuomo C.A."/>
        </authorList>
    </citation>
    <scope>NUCLEOTIDE SEQUENCE</scope>
    <source>
        <strain>WM276</strain>
    </source>
</reference>
<sequence>MSKNPTNKTNLKNLTDLTSPTDNISPGPINSGDFSNWREPESEKDEEEITKYDHASGLGTSLSALPGRSSEMTTAPIMGKRLSRRETFTVDNGPAAEHAYDSVRQDASKGGRDAKVWNGTPATLKDHLRWFEHKAADCAVHPSDMVRIYLEYVDSRKVETLEGYENDSRENFKRQIEGNYRGRLDQRLADVDGFRAFSAKWSTRKLVLFEDLIERKEELQVLTKRISRRMGDIAAKSLANEFFFKSLIPKQREELQLELISNKVVYPESDYPPMKEMLDILHGCVSIDNVVATNVRESLNPDVETNAQLIEREVIARQAYLERQRQPQARSMYLFGPEIFTKASMTEAKTPGVGVKTLTSPAADDTNIDDLVQKIESLEIAAAQGLAVQDYNHAEAKYRGYRARLMAANEKVAGMYPVSLAQLVPQVACVSQLRLDADMREDDIFYEINKLNGEIVSEANNAFQGMSELMRAHRGRYRQLPQWKHFYARAIAKVPELGQLNLLKPMTVSDTYRRPSPSSAFSSGCPFCGKPGHMARRCRTAEDLVNSKQPLIKMGERWYAAINPNDLTERVGLKRRH</sequence>
<dbReference type="AlphaFoldDB" id="E6R2E8"/>
<evidence type="ECO:0000256" key="2">
    <source>
        <dbReference type="PROSITE-ProRule" id="PRU00047"/>
    </source>
</evidence>
<dbReference type="GeneID" id="10188256"/>
<evidence type="ECO:0000256" key="3">
    <source>
        <dbReference type="SAM" id="MobiDB-lite"/>
    </source>
</evidence>
<dbReference type="InterPro" id="IPR036875">
    <property type="entry name" value="Znf_CCHC_sf"/>
</dbReference>
<feature type="region of interest" description="Disordered" evidence="3">
    <location>
        <begin position="92"/>
        <end position="114"/>
    </location>
</feature>
<dbReference type="GO" id="GO:0003676">
    <property type="term" value="F:nucleic acid binding"/>
    <property type="evidence" value="ECO:0007669"/>
    <property type="project" value="InterPro"/>
</dbReference>
<accession>E6R2E8</accession>
<feature type="compositionally biased region" description="Low complexity" evidence="3">
    <location>
        <begin position="1"/>
        <end position="18"/>
    </location>
</feature>
<keyword evidence="1" id="KW-0507">mRNA processing</keyword>
<dbReference type="KEGG" id="cgi:CGB_C9400C"/>
<evidence type="ECO:0000313" key="6">
    <source>
        <dbReference type="Proteomes" id="UP000007805"/>
    </source>
</evidence>
<feature type="region of interest" description="Disordered" evidence="3">
    <location>
        <begin position="1"/>
        <end position="80"/>
    </location>
</feature>
<keyword evidence="6" id="KW-1185">Reference proteome</keyword>
<evidence type="ECO:0000256" key="1">
    <source>
        <dbReference type="ARBA" id="ARBA00022664"/>
    </source>
</evidence>
<proteinExistence type="predicted"/>
<dbReference type="InterPro" id="IPR001878">
    <property type="entry name" value="Znf_CCHC"/>
</dbReference>
<dbReference type="EMBL" id="CP000288">
    <property type="protein sequence ID" value="ADV21399.1"/>
    <property type="molecule type" value="Genomic_DNA"/>
</dbReference>
<dbReference type="VEuPathDB" id="FungiDB:CGB_C9400C"/>
<feature type="compositionally biased region" description="Basic and acidic residues" evidence="3">
    <location>
        <begin position="98"/>
        <end position="114"/>
    </location>
</feature>
<dbReference type="HOGENOM" id="CLU_034008_0_0_1"/>
<dbReference type="SMART" id="SM00343">
    <property type="entry name" value="ZnF_C2HC"/>
    <property type="match status" value="1"/>
</dbReference>
<evidence type="ECO:0000259" key="4">
    <source>
        <dbReference type="PROSITE" id="PS50158"/>
    </source>
</evidence>
<gene>
    <name evidence="5" type="ordered locus">CGB_C9400C</name>
</gene>
<keyword evidence="2" id="KW-0479">Metal-binding</keyword>
<dbReference type="SUPFAM" id="SSF57756">
    <property type="entry name" value="Retrovirus zinc finger-like domains"/>
    <property type="match status" value="1"/>
</dbReference>
<name>E6R2E8_CRYGW</name>
<dbReference type="GO" id="GO:0006397">
    <property type="term" value="P:mRNA processing"/>
    <property type="evidence" value="ECO:0007669"/>
    <property type="project" value="UniProtKB-KW"/>
</dbReference>
<dbReference type="GO" id="GO:0008270">
    <property type="term" value="F:zinc ion binding"/>
    <property type="evidence" value="ECO:0007669"/>
    <property type="project" value="UniProtKB-KW"/>
</dbReference>
<keyword evidence="2" id="KW-0863">Zinc-finger</keyword>
<feature type="domain" description="CCHC-type" evidence="4">
    <location>
        <begin position="525"/>
        <end position="539"/>
    </location>
</feature>
<dbReference type="Proteomes" id="UP000007805">
    <property type="component" value="Chromosome C"/>
</dbReference>
<dbReference type="RefSeq" id="XP_003193186.1">
    <property type="nucleotide sequence ID" value="XM_003193138.1"/>
</dbReference>
<dbReference type="PROSITE" id="PS50158">
    <property type="entry name" value="ZF_CCHC"/>
    <property type="match status" value="1"/>
</dbReference>